<protein>
    <submittedName>
        <fullName evidence="1">Uncharacterized protein</fullName>
    </submittedName>
</protein>
<dbReference type="AlphaFoldDB" id="A0AAD1XP22"/>
<reference evidence="1" key="1">
    <citation type="submission" date="2023-07" db="EMBL/GenBank/DDBJ databases">
        <authorList>
            <consortium name="AG Swart"/>
            <person name="Singh M."/>
            <person name="Singh A."/>
            <person name="Seah K."/>
            <person name="Emmerich C."/>
        </authorList>
    </citation>
    <scope>NUCLEOTIDE SEQUENCE</scope>
    <source>
        <strain evidence="1">DP1</strain>
    </source>
</reference>
<keyword evidence="2" id="KW-1185">Reference proteome</keyword>
<name>A0AAD1XP22_EUPCR</name>
<evidence type="ECO:0000313" key="1">
    <source>
        <dbReference type="EMBL" id="CAI2376453.1"/>
    </source>
</evidence>
<proteinExistence type="predicted"/>
<dbReference type="Proteomes" id="UP001295684">
    <property type="component" value="Unassembled WGS sequence"/>
</dbReference>
<gene>
    <name evidence="1" type="ORF">ECRASSUSDP1_LOCUS17823</name>
</gene>
<organism evidence="1 2">
    <name type="scientific">Euplotes crassus</name>
    <dbReference type="NCBI Taxonomy" id="5936"/>
    <lineage>
        <taxon>Eukaryota</taxon>
        <taxon>Sar</taxon>
        <taxon>Alveolata</taxon>
        <taxon>Ciliophora</taxon>
        <taxon>Intramacronucleata</taxon>
        <taxon>Spirotrichea</taxon>
        <taxon>Hypotrichia</taxon>
        <taxon>Euplotida</taxon>
        <taxon>Euplotidae</taxon>
        <taxon>Moneuplotes</taxon>
    </lineage>
</organism>
<sequence length="255" mass="29263">MEGPVKTFKIPEKVRKKIDYERLLRMPKHKPQRSKYDKNSLVTVKTVNVQTKEDNFNLFDMPWISNLRVMDKAEEVKLQKKVSKESTVPAPPSFYDDDLQKCTQKTKLASKKNEVPSKYKNVDFEMNGNPNELGHIIKHNTGGSPTRSQINFGFGLRKYKSSTNFQSPQPWKFPGIKGAKEAIANDTIGFVSPIKASRTDRGGSTKKFMKNIYSDKFPQRNANAIRHMFGQTSQVGSIKWESGLRWNSDKHTYKN</sequence>
<comment type="caution">
    <text evidence="1">The sequence shown here is derived from an EMBL/GenBank/DDBJ whole genome shotgun (WGS) entry which is preliminary data.</text>
</comment>
<evidence type="ECO:0000313" key="2">
    <source>
        <dbReference type="Proteomes" id="UP001295684"/>
    </source>
</evidence>
<dbReference type="EMBL" id="CAMPGE010018013">
    <property type="protein sequence ID" value="CAI2376453.1"/>
    <property type="molecule type" value="Genomic_DNA"/>
</dbReference>
<accession>A0AAD1XP22</accession>